<dbReference type="GO" id="GO:0052717">
    <property type="term" value="F:tRNA-specific adenosine-34 deaminase activity"/>
    <property type="evidence" value="ECO:0007669"/>
    <property type="project" value="UniProtKB-EC"/>
</dbReference>
<dbReference type="InterPro" id="IPR002125">
    <property type="entry name" value="CMP_dCMP_dom"/>
</dbReference>
<dbReference type="SUPFAM" id="SSF53927">
    <property type="entry name" value="Cytidine deaminase-like"/>
    <property type="match status" value="1"/>
</dbReference>
<feature type="compositionally biased region" description="Basic residues" evidence="4">
    <location>
        <begin position="402"/>
        <end position="412"/>
    </location>
</feature>
<evidence type="ECO:0000256" key="3">
    <source>
        <dbReference type="ARBA" id="ARBA00022833"/>
    </source>
</evidence>
<evidence type="ECO:0000256" key="4">
    <source>
        <dbReference type="SAM" id="MobiDB-lite"/>
    </source>
</evidence>
<dbReference type="GO" id="GO:0008270">
    <property type="term" value="F:zinc ion binding"/>
    <property type="evidence" value="ECO:0007669"/>
    <property type="project" value="InterPro"/>
</dbReference>
<sequence>MWLWSEFDRQQSLEGMIKSQNLPPAWEEDEGGRVALSVMCTPSIGNQFMDAAFTYAQEALRAGEVPIGCVFVLDSQVIGGGRNIVNERKNATRHAELVAVDQVLEWSLANNGEGGGGSVQEIFSKCHLYVTVEPCIMCASALEQLKVPLIVYGADNERFGGCKSVLNVFNLEGAFTPTVVSGVRAEEAIDLLKQFYQGENPNQITPSRQSSSKIFSPTTPTTVTTPIHKIESLTTTITATTKSPHNDALVRVVHPNCDQSSTPGSSTSSGVGNSTGGRGRTKEHYSRDSKSASKNLSTDFQSLKLESMSTAEGYGAASKTLASTLQQNILYGKQYANNSSGSLVDYNDSDSESTSSSGDERELTHTIFQEQVKFFCQMKDFLLSQQMALRQQLEALNFKMAKKRRPQTRRQRQMASSSNTLHIPNVSSPHHKPEVVPDSSEPDIPQDNVPHFFSCSSTDRSGFNFQACPICGIEFDTQENADALEEHVVTGHWC</sequence>
<dbReference type="GO" id="GO:0005634">
    <property type="term" value="C:nucleus"/>
    <property type="evidence" value="ECO:0007669"/>
    <property type="project" value="TreeGrafter"/>
</dbReference>
<evidence type="ECO:0000313" key="6">
    <source>
        <dbReference type="EMBL" id="OXA45679.1"/>
    </source>
</evidence>
<evidence type="ECO:0000256" key="1">
    <source>
        <dbReference type="ARBA" id="ARBA00022723"/>
    </source>
</evidence>
<dbReference type="GO" id="GO:0002100">
    <property type="term" value="P:tRNA wobble adenosine to inosine editing"/>
    <property type="evidence" value="ECO:0007669"/>
    <property type="project" value="InterPro"/>
</dbReference>
<keyword evidence="7" id="KW-1185">Reference proteome</keyword>
<feature type="region of interest" description="Disordered" evidence="4">
    <location>
        <begin position="342"/>
        <end position="362"/>
    </location>
</feature>
<comment type="caution">
    <text evidence="6">The sequence shown here is derived from an EMBL/GenBank/DDBJ whole genome shotgun (WGS) entry which is preliminary data.</text>
</comment>
<feature type="region of interest" description="Disordered" evidence="4">
    <location>
        <begin position="200"/>
        <end position="222"/>
    </location>
</feature>
<dbReference type="STRING" id="158441.A0A226DKG1"/>
<feature type="domain" description="CMP/dCMP-type deaminase" evidence="5">
    <location>
        <begin position="43"/>
        <end position="164"/>
    </location>
</feature>
<dbReference type="InterPro" id="IPR016192">
    <property type="entry name" value="APOBEC/CMP_deaminase_Zn-bd"/>
</dbReference>
<dbReference type="InterPro" id="IPR016193">
    <property type="entry name" value="Cytidine_deaminase-like"/>
</dbReference>
<dbReference type="PROSITE" id="PS00903">
    <property type="entry name" value="CYT_DCMP_DEAMINASES_1"/>
    <property type="match status" value="1"/>
</dbReference>
<keyword evidence="2" id="KW-0378">Hydrolase</keyword>
<dbReference type="PANTHER" id="PTHR11079:SF149">
    <property type="entry name" value="TRNA-SPECIFIC ADENOSINE DEAMINASE 2"/>
    <property type="match status" value="1"/>
</dbReference>
<gene>
    <name evidence="6" type="ORF">Fcan01_19690</name>
</gene>
<feature type="compositionally biased region" description="Basic and acidic residues" evidence="4">
    <location>
        <begin position="280"/>
        <end position="291"/>
    </location>
</feature>
<dbReference type="GO" id="GO:0005737">
    <property type="term" value="C:cytoplasm"/>
    <property type="evidence" value="ECO:0007669"/>
    <property type="project" value="TreeGrafter"/>
</dbReference>
<feature type="compositionally biased region" description="Polar residues" evidence="4">
    <location>
        <begin position="414"/>
        <end position="428"/>
    </location>
</feature>
<name>A0A226DKG1_FOLCA</name>
<organism evidence="6 7">
    <name type="scientific">Folsomia candida</name>
    <name type="common">Springtail</name>
    <dbReference type="NCBI Taxonomy" id="158441"/>
    <lineage>
        <taxon>Eukaryota</taxon>
        <taxon>Metazoa</taxon>
        <taxon>Ecdysozoa</taxon>
        <taxon>Arthropoda</taxon>
        <taxon>Hexapoda</taxon>
        <taxon>Collembola</taxon>
        <taxon>Entomobryomorpha</taxon>
        <taxon>Isotomoidea</taxon>
        <taxon>Isotomidae</taxon>
        <taxon>Proisotominae</taxon>
        <taxon>Folsomia</taxon>
    </lineage>
</organism>
<evidence type="ECO:0000313" key="7">
    <source>
        <dbReference type="Proteomes" id="UP000198287"/>
    </source>
</evidence>
<dbReference type="PANTHER" id="PTHR11079">
    <property type="entry name" value="CYTOSINE DEAMINASE FAMILY MEMBER"/>
    <property type="match status" value="1"/>
</dbReference>
<reference evidence="6 7" key="1">
    <citation type="submission" date="2015-12" db="EMBL/GenBank/DDBJ databases">
        <title>The genome of Folsomia candida.</title>
        <authorList>
            <person name="Faddeeva A."/>
            <person name="Derks M.F."/>
            <person name="Anvar Y."/>
            <person name="Smit S."/>
            <person name="Van Straalen N."/>
            <person name="Roelofs D."/>
        </authorList>
    </citation>
    <scope>NUCLEOTIDE SEQUENCE [LARGE SCALE GENOMIC DNA]</scope>
    <source>
        <strain evidence="6 7">VU population</strain>
        <tissue evidence="6">Whole body</tissue>
    </source>
</reference>
<feature type="region of interest" description="Disordered" evidence="4">
    <location>
        <begin position="402"/>
        <end position="444"/>
    </location>
</feature>
<keyword evidence="3" id="KW-0862">Zinc</keyword>
<dbReference type="CDD" id="cd01285">
    <property type="entry name" value="nucleoside_deaminase"/>
    <property type="match status" value="1"/>
</dbReference>
<dbReference type="Pfam" id="PF00383">
    <property type="entry name" value="dCMP_cyt_deam_1"/>
    <property type="match status" value="1"/>
</dbReference>
<dbReference type="EMBL" id="LNIX01000017">
    <property type="protein sequence ID" value="OXA45679.1"/>
    <property type="molecule type" value="Genomic_DNA"/>
</dbReference>
<feature type="compositionally biased region" description="Polar residues" evidence="4">
    <location>
        <begin position="200"/>
        <end position="216"/>
    </location>
</feature>
<dbReference type="OrthoDB" id="10609531at2759"/>
<dbReference type="AlphaFoldDB" id="A0A226DKG1"/>
<feature type="region of interest" description="Disordered" evidence="4">
    <location>
        <begin position="255"/>
        <end position="293"/>
    </location>
</feature>
<keyword evidence="1" id="KW-0479">Metal-binding</keyword>
<protein>
    <submittedName>
        <fullName evidence="6">tRNA-specific adenosine deaminase 2</fullName>
    </submittedName>
</protein>
<proteinExistence type="predicted"/>
<dbReference type="Gene3D" id="3.40.140.10">
    <property type="entry name" value="Cytidine Deaminase, domain 2"/>
    <property type="match status" value="1"/>
</dbReference>
<accession>A0A226DKG1</accession>
<feature type="compositionally biased region" description="Low complexity" evidence="4">
    <location>
        <begin position="260"/>
        <end position="272"/>
    </location>
</feature>
<dbReference type="Proteomes" id="UP000198287">
    <property type="component" value="Unassembled WGS sequence"/>
</dbReference>
<evidence type="ECO:0000256" key="2">
    <source>
        <dbReference type="ARBA" id="ARBA00022801"/>
    </source>
</evidence>
<dbReference type="PROSITE" id="PS51747">
    <property type="entry name" value="CYT_DCMP_DEAMINASES_2"/>
    <property type="match status" value="1"/>
</dbReference>
<evidence type="ECO:0000259" key="5">
    <source>
        <dbReference type="PROSITE" id="PS51747"/>
    </source>
</evidence>